<accession>A0A226D149</accession>
<proteinExistence type="predicted"/>
<reference evidence="1 2" key="1">
    <citation type="submission" date="2015-12" db="EMBL/GenBank/DDBJ databases">
        <title>The genome of Folsomia candida.</title>
        <authorList>
            <person name="Faddeeva A."/>
            <person name="Derks M.F."/>
            <person name="Anvar Y."/>
            <person name="Smit S."/>
            <person name="Van Straalen N."/>
            <person name="Roelofs D."/>
        </authorList>
    </citation>
    <scope>NUCLEOTIDE SEQUENCE [LARGE SCALE GENOMIC DNA]</scope>
    <source>
        <strain evidence="1 2">VU population</strain>
        <tissue evidence="1">Whole body</tissue>
    </source>
</reference>
<dbReference type="AlphaFoldDB" id="A0A226D149"/>
<name>A0A226D149_FOLCA</name>
<comment type="caution">
    <text evidence="1">The sequence shown here is derived from an EMBL/GenBank/DDBJ whole genome shotgun (WGS) entry which is preliminary data.</text>
</comment>
<gene>
    <name evidence="1" type="ORF">Fcan01_26219</name>
</gene>
<organism evidence="1 2">
    <name type="scientific">Folsomia candida</name>
    <name type="common">Springtail</name>
    <dbReference type="NCBI Taxonomy" id="158441"/>
    <lineage>
        <taxon>Eukaryota</taxon>
        <taxon>Metazoa</taxon>
        <taxon>Ecdysozoa</taxon>
        <taxon>Arthropoda</taxon>
        <taxon>Hexapoda</taxon>
        <taxon>Collembola</taxon>
        <taxon>Entomobryomorpha</taxon>
        <taxon>Isotomoidea</taxon>
        <taxon>Isotomidae</taxon>
        <taxon>Proisotominae</taxon>
        <taxon>Folsomia</taxon>
    </lineage>
</organism>
<evidence type="ECO:0000313" key="1">
    <source>
        <dbReference type="EMBL" id="OXA38939.1"/>
    </source>
</evidence>
<sequence>MATKSVENNYVATGGALRHVDNTNKKATKFVENNYVATGGALRHVDNTNKKGLSQFDGNRPINDLVMAWRQNLSKTTKWRRLWHSDEICGKQLSGGGWGIATCRQQQ</sequence>
<evidence type="ECO:0000313" key="2">
    <source>
        <dbReference type="Proteomes" id="UP000198287"/>
    </source>
</evidence>
<protein>
    <submittedName>
        <fullName evidence="1">Uncharacterized protein</fullName>
    </submittedName>
</protein>
<dbReference type="Proteomes" id="UP000198287">
    <property type="component" value="Unassembled WGS sequence"/>
</dbReference>
<keyword evidence="2" id="KW-1185">Reference proteome</keyword>
<dbReference type="EMBL" id="LNIX01000042">
    <property type="protein sequence ID" value="OXA38939.1"/>
    <property type="molecule type" value="Genomic_DNA"/>
</dbReference>